<reference evidence="3" key="1">
    <citation type="submission" date="2014-03" db="EMBL/GenBank/DDBJ databases">
        <title>The Genome Sequence of Puccinia striiformis f. sp. tritici PST-78.</title>
        <authorList>
            <consortium name="The Broad Institute Genome Sequencing Platform"/>
            <person name="Cuomo C."/>
            <person name="Hulbert S."/>
            <person name="Chen X."/>
            <person name="Walker B."/>
            <person name="Young S.K."/>
            <person name="Zeng Q."/>
            <person name="Gargeya S."/>
            <person name="Fitzgerald M."/>
            <person name="Haas B."/>
            <person name="Abouelleil A."/>
            <person name="Alvarado L."/>
            <person name="Arachchi H.M."/>
            <person name="Berlin A.M."/>
            <person name="Chapman S.B."/>
            <person name="Goldberg J."/>
            <person name="Griggs A."/>
            <person name="Gujja S."/>
            <person name="Hansen M."/>
            <person name="Howarth C."/>
            <person name="Imamovic A."/>
            <person name="Larimer J."/>
            <person name="McCowan C."/>
            <person name="Montmayeur A."/>
            <person name="Murphy C."/>
            <person name="Neiman D."/>
            <person name="Pearson M."/>
            <person name="Priest M."/>
            <person name="Roberts A."/>
            <person name="Saif S."/>
            <person name="Shea T."/>
            <person name="Sisk P."/>
            <person name="Sykes S."/>
            <person name="Wortman J."/>
            <person name="Nusbaum C."/>
            <person name="Birren B."/>
        </authorList>
    </citation>
    <scope>NUCLEOTIDE SEQUENCE [LARGE SCALE GENOMIC DNA]</scope>
    <source>
        <strain evidence="3">race PST-78</strain>
    </source>
</reference>
<dbReference type="EMBL" id="AJIL01000004">
    <property type="protein sequence ID" value="KNF06084.1"/>
    <property type="molecule type" value="Genomic_DNA"/>
</dbReference>
<feature type="region of interest" description="Disordered" evidence="1">
    <location>
        <begin position="20"/>
        <end position="77"/>
    </location>
</feature>
<dbReference type="Proteomes" id="UP000054564">
    <property type="component" value="Unassembled WGS sequence"/>
</dbReference>
<evidence type="ECO:0000256" key="1">
    <source>
        <dbReference type="SAM" id="MobiDB-lite"/>
    </source>
</evidence>
<proteinExistence type="predicted"/>
<organism evidence="2 3">
    <name type="scientific">Puccinia striiformis f. sp. tritici PST-78</name>
    <dbReference type="NCBI Taxonomy" id="1165861"/>
    <lineage>
        <taxon>Eukaryota</taxon>
        <taxon>Fungi</taxon>
        <taxon>Dikarya</taxon>
        <taxon>Basidiomycota</taxon>
        <taxon>Pucciniomycotina</taxon>
        <taxon>Pucciniomycetes</taxon>
        <taxon>Pucciniales</taxon>
        <taxon>Pucciniaceae</taxon>
        <taxon>Puccinia</taxon>
    </lineage>
</organism>
<keyword evidence="3" id="KW-1185">Reference proteome</keyword>
<name>A0A0L0W3M1_9BASI</name>
<accession>A0A0L0W3M1</accession>
<gene>
    <name evidence="2" type="ORF">PSTG_00596</name>
</gene>
<sequence length="108" mass="11643">MALINPDILSKAAASQPLEVVLDDDEPATAPAKRPRKANTKKNQVVVTSEINEQDDENGGASEDVKENNGSRSGNYVTAEDVQICHSWLETTEDPLNSTNQSGGTFWA</sequence>
<evidence type="ECO:0000313" key="3">
    <source>
        <dbReference type="Proteomes" id="UP000054564"/>
    </source>
</evidence>
<feature type="compositionally biased region" description="Polar residues" evidence="1">
    <location>
        <begin position="41"/>
        <end position="51"/>
    </location>
</feature>
<comment type="caution">
    <text evidence="2">The sequence shown here is derived from an EMBL/GenBank/DDBJ whole genome shotgun (WGS) entry which is preliminary data.</text>
</comment>
<dbReference type="AlphaFoldDB" id="A0A0L0W3M1"/>
<dbReference type="OrthoDB" id="689944at2759"/>
<evidence type="ECO:0000313" key="2">
    <source>
        <dbReference type="EMBL" id="KNF06084.1"/>
    </source>
</evidence>
<protein>
    <submittedName>
        <fullName evidence="2">Uncharacterized protein</fullName>
    </submittedName>
</protein>